<name>A0A261R451_9BORD</name>
<accession>A0A261R451</accession>
<keyword evidence="1" id="KW-0472">Membrane</keyword>
<comment type="caution">
    <text evidence="3">The sequence shown here is derived from an EMBL/GenBank/DDBJ whole genome shotgun (WGS) entry which is preliminary data.</text>
</comment>
<feature type="domain" description="DUF4396" evidence="2">
    <location>
        <begin position="10"/>
        <end position="105"/>
    </location>
</feature>
<reference evidence="3" key="1">
    <citation type="submission" date="2017-05" db="EMBL/GenBank/DDBJ databases">
        <title>Complete and WGS of Bordetella genogroups.</title>
        <authorList>
            <person name="Spilker T."/>
            <person name="Lipuma J."/>
        </authorList>
    </citation>
    <scope>NUCLEOTIDE SEQUENCE</scope>
    <source>
        <strain evidence="3">AU21707</strain>
    </source>
</reference>
<evidence type="ECO:0000259" key="2">
    <source>
        <dbReference type="Pfam" id="PF14342"/>
    </source>
</evidence>
<dbReference type="OrthoDB" id="9757546at2"/>
<organism evidence="3 4">
    <name type="scientific">Bordetella genomosp. 9</name>
    <dbReference type="NCBI Taxonomy" id="1416803"/>
    <lineage>
        <taxon>Bacteria</taxon>
        <taxon>Pseudomonadati</taxon>
        <taxon>Pseudomonadota</taxon>
        <taxon>Betaproteobacteria</taxon>
        <taxon>Burkholderiales</taxon>
        <taxon>Alcaligenaceae</taxon>
        <taxon>Bordetella</taxon>
    </lineage>
</organism>
<dbReference type="Proteomes" id="UP000216857">
    <property type="component" value="Unassembled WGS sequence"/>
</dbReference>
<dbReference type="AlphaFoldDB" id="A0A261R451"/>
<keyword evidence="1" id="KW-0812">Transmembrane</keyword>
<evidence type="ECO:0000313" key="4">
    <source>
        <dbReference type="Proteomes" id="UP000216857"/>
    </source>
</evidence>
<feature type="transmembrane region" description="Helical" evidence="1">
    <location>
        <begin position="6"/>
        <end position="30"/>
    </location>
</feature>
<keyword evidence="4" id="KW-1185">Reference proteome</keyword>
<dbReference type="EMBL" id="NEVJ01000003">
    <property type="protein sequence ID" value="OZI19805.1"/>
    <property type="molecule type" value="Genomic_DNA"/>
</dbReference>
<proteinExistence type="predicted"/>
<sequence>MTPQALHYAALAYIALCLASTACVLADIYLLGRRQRMKVMEAVWPLTMLYWGPIGMFAWMALRTALYPDLQPTQASYWFMMQIAMIVGFATTYPVNWWLIRRGTKERM</sequence>
<feature type="transmembrane region" description="Helical" evidence="1">
    <location>
        <begin position="77"/>
        <end position="100"/>
    </location>
</feature>
<protein>
    <recommendedName>
        <fullName evidence="2">DUF4396 domain-containing protein</fullName>
    </recommendedName>
</protein>
<dbReference type="InterPro" id="IPR025509">
    <property type="entry name" value="DUF4396"/>
</dbReference>
<evidence type="ECO:0000256" key="1">
    <source>
        <dbReference type="SAM" id="Phobius"/>
    </source>
</evidence>
<gene>
    <name evidence="3" type="ORF">CAL26_19760</name>
</gene>
<evidence type="ECO:0000313" key="3">
    <source>
        <dbReference type="EMBL" id="OZI19805.1"/>
    </source>
</evidence>
<keyword evidence="1" id="KW-1133">Transmembrane helix</keyword>
<feature type="transmembrane region" description="Helical" evidence="1">
    <location>
        <begin position="42"/>
        <end position="62"/>
    </location>
</feature>
<dbReference type="Pfam" id="PF14342">
    <property type="entry name" value="DUF4396"/>
    <property type="match status" value="1"/>
</dbReference>